<protein>
    <submittedName>
        <fullName evidence="1">Uncharacterized protein</fullName>
    </submittedName>
</protein>
<dbReference type="AlphaFoldDB" id="A0A164LRK9"/>
<dbReference type="Proteomes" id="UP000076858">
    <property type="component" value="Unassembled WGS sequence"/>
</dbReference>
<evidence type="ECO:0000313" key="1">
    <source>
        <dbReference type="EMBL" id="KZS04361.1"/>
    </source>
</evidence>
<organism evidence="1 2">
    <name type="scientific">Daphnia magna</name>
    <dbReference type="NCBI Taxonomy" id="35525"/>
    <lineage>
        <taxon>Eukaryota</taxon>
        <taxon>Metazoa</taxon>
        <taxon>Ecdysozoa</taxon>
        <taxon>Arthropoda</taxon>
        <taxon>Crustacea</taxon>
        <taxon>Branchiopoda</taxon>
        <taxon>Diplostraca</taxon>
        <taxon>Cladocera</taxon>
        <taxon>Anomopoda</taxon>
        <taxon>Daphniidae</taxon>
        <taxon>Daphnia</taxon>
    </lineage>
</organism>
<gene>
    <name evidence="1" type="ORF">APZ42_032666</name>
</gene>
<proteinExistence type="predicted"/>
<accession>A0A164LRK9</accession>
<keyword evidence="2" id="KW-1185">Reference proteome</keyword>
<name>A0A164LRK9_9CRUS</name>
<evidence type="ECO:0000313" key="2">
    <source>
        <dbReference type="Proteomes" id="UP000076858"/>
    </source>
</evidence>
<comment type="caution">
    <text evidence="1">The sequence shown here is derived from an EMBL/GenBank/DDBJ whole genome shotgun (WGS) entry which is preliminary data.</text>
</comment>
<sequence length="83" mass="9601">MVFHTTDGSHDFIEMRFFQTFQFNGGLRTEYSSTNWQSQLGGVSISCYICWSRLVCQKSHPPGHGNRIHHVTYKNITSTEFVI</sequence>
<reference evidence="1 2" key="1">
    <citation type="submission" date="2016-03" db="EMBL/GenBank/DDBJ databases">
        <title>EvidentialGene: Evidence-directed Construction of Genes on Genomes.</title>
        <authorList>
            <person name="Gilbert D.G."/>
            <person name="Choi J.-H."/>
            <person name="Mockaitis K."/>
            <person name="Colbourne J."/>
            <person name="Pfrender M."/>
        </authorList>
    </citation>
    <scope>NUCLEOTIDE SEQUENCE [LARGE SCALE GENOMIC DNA]</scope>
    <source>
        <strain evidence="1 2">Xinb3</strain>
        <tissue evidence="1">Complete organism</tissue>
    </source>
</reference>
<dbReference type="EMBL" id="LRGB01003123">
    <property type="protein sequence ID" value="KZS04361.1"/>
    <property type="molecule type" value="Genomic_DNA"/>
</dbReference>